<dbReference type="InterPro" id="IPR013087">
    <property type="entry name" value="Znf_C2H2_type"/>
</dbReference>
<dbReference type="PROSITE" id="PS50157">
    <property type="entry name" value="ZINC_FINGER_C2H2_2"/>
    <property type="match status" value="1"/>
</dbReference>
<evidence type="ECO:0000313" key="3">
    <source>
        <dbReference type="EMBL" id="KAJ8894857.1"/>
    </source>
</evidence>
<keyword evidence="1" id="KW-0862">Zinc</keyword>
<evidence type="ECO:0000313" key="4">
    <source>
        <dbReference type="Proteomes" id="UP001159363"/>
    </source>
</evidence>
<sequence>MAVCDTEGSARVIPCNNRHCVVTGAWRSRGSGMRKATYQCPNCQQSYSHKASLSRHLRYECGKVGQFHCNLCPYNSKRKANLVRHYITLHSMPQM</sequence>
<organism evidence="3 4">
    <name type="scientific">Dryococelus australis</name>
    <dbReference type="NCBI Taxonomy" id="614101"/>
    <lineage>
        <taxon>Eukaryota</taxon>
        <taxon>Metazoa</taxon>
        <taxon>Ecdysozoa</taxon>
        <taxon>Arthropoda</taxon>
        <taxon>Hexapoda</taxon>
        <taxon>Insecta</taxon>
        <taxon>Pterygota</taxon>
        <taxon>Neoptera</taxon>
        <taxon>Polyneoptera</taxon>
        <taxon>Phasmatodea</taxon>
        <taxon>Verophasmatodea</taxon>
        <taxon>Anareolatae</taxon>
        <taxon>Phasmatidae</taxon>
        <taxon>Eurycanthinae</taxon>
        <taxon>Dryococelus</taxon>
    </lineage>
</organism>
<gene>
    <name evidence="3" type="ORF">PR048_000164</name>
</gene>
<keyword evidence="4" id="KW-1185">Reference proteome</keyword>
<feature type="domain" description="C2H2-type" evidence="2">
    <location>
        <begin position="38"/>
        <end position="73"/>
    </location>
</feature>
<comment type="caution">
    <text evidence="3">The sequence shown here is derived from an EMBL/GenBank/DDBJ whole genome shotgun (WGS) entry which is preliminary data.</text>
</comment>
<keyword evidence="1" id="KW-0863">Zinc-finger</keyword>
<dbReference type="Gene3D" id="3.30.160.60">
    <property type="entry name" value="Classic Zinc Finger"/>
    <property type="match status" value="1"/>
</dbReference>
<protein>
    <recommendedName>
        <fullName evidence="2">C2H2-type domain-containing protein</fullName>
    </recommendedName>
</protein>
<evidence type="ECO:0000256" key="1">
    <source>
        <dbReference type="PROSITE-ProRule" id="PRU00042"/>
    </source>
</evidence>
<dbReference type="Pfam" id="PF00096">
    <property type="entry name" value="zf-C2H2"/>
    <property type="match status" value="2"/>
</dbReference>
<dbReference type="SUPFAM" id="SSF57667">
    <property type="entry name" value="beta-beta-alpha zinc fingers"/>
    <property type="match status" value="1"/>
</dbReference>
<proteinExistence type="predicted"/>
<evidence type="ECO:0000259" key="2">
    <source>
        <dbReference type="PROSITE" id="PS50157"/>
    </source>
</evidence>
<reference evidence="3 4" key="1">
    <citation type="submission" date="2023-02" db="EMBL/GenBank/DDBJ databases">
        <title>LHISI_Scaffold_Assembly.</title>
        <authorList>
            <person name="Stuart O.P."/>
            <person name="Cleave R."/>
            <person name="Magrath M.J.L."/>
            <person name="Mikheyev A.S."/>
        </authorList>
    </citation>
    <scope>NUCLEOTIDE SEQUENCE [LARGE SCALE GENOMIC DNA]</scope>
    <source>
        <strain evidence="3">Daus_M_001</strain>
        <tissue evidence="3">Leg muscle</tissue>
    </source>
</reference>
<keyword evidence="1" id="KW-0479">Metal-binding</keyword>
<dbReference type="SMART" id="SM00355">
    <property type="entry name" value="ZnF_C2H2"/>
    <property type="match status" value="2"/>
</dbReference>
<dbReference type="Proteomes" id="UP001159363">
    <property type="component" value="Chromosome 1"/>
</dbReference>
<accession>A0ABQ9IDW9</accession>
<dbReference type="EMBL" id="JARBHB010000001">
    <property type="protein sequence ID" value="KAJ8894857.1"/>
    <property type="molecule type" value="Genomic_DNA"/>
</dbReference>
<dbReference type="InterPro" id="IPR036236">
    <property type="entry name" value="Znf_C2H2_sf"/>
</dbReference>
<name>A0ABQ9IDW9_9NEOP</name>